<feature type="compositionally biased region" description="Low complexity" evidence="1">
    <location>
        <begin position="833"/>
        <end position="846"/>
    </location>
</feature>
<feature type="region of interest" description="Disordered" evidence="1">
    <location>
        <begin position="77"/>
        <end position="409"/>
    </location>
</feature>
<feature type="compositionally biased region" description="Basic and acidic residues" evidence="1">
    <location>
        <begin position="2664"/>
        <end position="2674"/>
    </location>
</feature>
<feature type="region of interest" description="Disordered" evidence="1">
    <location>
        <begin position="2937"/>
        <end position="2959"/>
    </location>
</feature>
<protein>
    <submittedName>
        <fullName evidence="2">Uncharacterized protein</fullName>
    </submittedName>
</protein>
<reference evidence="2" key="1">
    <citation type="submission" date="2023-06" db="EMBL/GenBank/DDBJ databases">
        <title>Genome-scale phylogeny and comparative genomics of the fungal order Sordariales.</title>
        <authorList>
            <consortium name="Lawrence Berkeley National Laboratory"/>
            <person name="Hensen N."/>
            <person name="Bonometti L."/>
            <person name="Westerberg I."/>
            <person name="Brannstrom I.O."/>
            <person name="Guillou S."/>
            <person name="Cros-Aarteil S."/>
            <person name="Calhoun S."/>
            <person name="Haridas S."/>
            <person name="Kuo A."/>
            <person name="Mondo S."/>
            <person name="Pangilinan J."/>
            <person name="Riley R."/>
            <person name="Labutti K."/>
            <person name="Andreopoulos B."/>
            <person name="Lipzen A."/>
            <person name="Chen C."/>
            <person name="Yanf M."/>
            <person name="Daum C."/>
            <person name="Ng V."/>
            <person name="Clum A."/>
            <person name="Steindorff A."/>
            <person name="Ohm R."/>
            <person name="Martin F."/>
            <person name="Silar P."/>
            <person name="Natvig D."/>
            <person name="Lalanne C."/>
            <person name="Gautier V."/>
            <person name="Ament-Velasquez S.L."/>
            <person name="Kruys A."/>
            <person name="Hutchinson M.I."/>
            <person name="Powell A.J."/>
            <person name="Barry K."/>
            <person name="Miller A.N."/>
            <person name="Grigoriev I.V."/>
            <person name="Debuchy R."/>
            <person name="Gladieux P."/>
            <person name="Thoren M.H."/>
            <person name="Johannesson H."/>
        </authorList>
    </citation>
    <scope>NUCLEOTIDE SEQUENCE</scope>
    <source>
        <strain evidence="2">SMH4607-1</strain>
    </source>
</reference>
<feature type="compositionally biased region" description="Low complexity" evidence="1">
    <location>
        <begin position="2737"/>
        <end position="2752"/>
    </location>
</feature>
<name>A0AA40BCG7_9PEZI</name>
<keyword evidence="3" id="KW-1185">Reference proteome</keyword>
<feature type="region of interest" description="Disordered" evidence="1">
    <location>
        <begin position="2251"/>
        <end position="2304"/>
    </location>
</feature>
<feature type="compositionally biased region" description="Basic and acidic residues" evidence="1">
    <location>
        <begin position="2645"/>
        <end position="2655"/>
    </location>
</feature>
<feature type="compositionally biased region" description="Polar residues" evidence="1">
    <location>
        <begin position="1816"/>
        <end position="1828"/>
    </location>
</feature>
<feature type="region of interest" description="Disordered" evidence="1">
    <location>
        <begin position="2460"/>
        <end position="2752"/>
    </location>
</feature>
<feature type="compositionally biased region" description="Basic and acidic residues" evidence="1">
    <location>
        <begin position="2518"/>
        <end position="2533"/>
    </location>
</feature>
<feature type="compositionally biased region" description="Basic and acidic residues" evidence="1">
    <location>
        <begin position="2096"/>
        <end position="2118"/>
    </location>
</feature>
<feature type="compositionally biased region" description="Basic residues" evidence="1">
    <location>
        <begin position="576"/>
        <end position="587"/>
    </location>
</feature>
<evidence type="ECO:0000256" key="1">
    <source>
        <dbReference type="SAM" id="MobiDB-lite"/>
    </source>
</evidence>
<feature type="compositionally biased region" description="Basic and acidic residues" evidence="1">
    <location>
        <begin position="1499"/>
        <end position="1511"/>
    </location>
</feature>
<feature type="compositionally biased region" description="Basic residues" evidence="1">
    <location>
        <begin position="1250"/>
        <end position="1260"/>
    </location>
</feature>
<feature type="compositionally biased region" description="Low complexity" evidence="1">
    <location>
        <begin position="520"/>
        <end position="537"/>
    </location>
</feature>
<dbReference type="Proteomes" id="UP001172102">
    <property type="component" value="Unassembled WGS sequence"/>
</dbReference>
<feature type="compositionally biased region" description="Basic and acidic residues" evidence="1">
    <location>
        <begin position="2365"/>
        <end position="2377"/>
    </location>
</feature>
<evidence type="ECO:0000313" key="2">
    <source>
        <dbReference type="EMBL" id="KAK0731710.1"/>
    </source>
</evidence>
<feature type="compositionally biased region" description="Low complexity" evidence="1">
    <location>
        <begin position="188"/>
        <end position="199"/>
    </location>
</feature>
<feature type="compositionally biased region" description="Polar residues" evidence="1">
    <location>
        <begin position="2775"/>
        <end position="2801"/>
    </location>
</feature>
<feature type="compositionally biased region" description="Basic residues" evidence="1">
    <location>
        <begin position="977"/>
        <end position="989"/>
    </location>
</feature>
<feature type="compositionally biased region" description="Polar residues" evidence="1">
    <location>
        <begin position="1"/>
        <end position="14"/>
    </location>
</feature>
<feature type="compositionally biased region" description="Basic and acidic residues" evidence="1">
    <location>
        <begin position="2496"/>
        <end position="2506"/>
    </location>
</feature>
<feature type="compositionally biased region" description="Basic and acidic residues" evidence="1">
    <location>
        <begin position="2060"/>
        <end position="2077"/>
    </location>
</feature>
<dbReference type="InterPro" id="IPR053268">
    <property type="entry name" value="Woronin_anchor"/>
</dbReference>
<feature type="compositionally biased region" description="Basic and acidic residues" evidence="1">
    <location>
        <begin position="158"/>
        <end position="169"/>
    </location>
</feature>
<feature type="compositionally biased region" description="Basic residues" evidence="1">
    <location>
        <begin position="807"/>
        <end position="818"/>
    </location>
</feature>
<feature type="compositionally biased region" description="Low complexity" evidence="1">
    <location>
        <begin position="1631"/>
        <end position="1644"/>
    </location>
</feature>
<accession>A0AA40BCG7</accession>
<feature type="compositionally biased region" description="Low complexity" evidence="1">
    <location>
        <begin position="225"/>
        <end position="235"/>
    </location>
</feature>
<feature type="compositionally biased region" description="Basic residues" evidence="1">
    <location>
        <begin position="1795"/>
        <end position="1806"/>
    </location>
</feature>
<organism evidence="2 3">
    <name type="scientific">Lasiosphaeris hirsuta</name>
    <dbReference type="NCBI Taxonomy" id="260670"/>
    <lineage>
        <taxon>Eukaryota</taxon>
        <taxon>Fungi</taxon>
        <taxon>Dikarya</taxon>
        <taxon>Ascomycota</taxon>
        <taxon>Pezizomycotina</taxon>
        <taxon>Sordariomycetes</taxon>
        <taxon>Sordariomycetidae</taxon>
        <taxon>Sordariales</taxon>
        <taxon>Lasiosphaeriaceae</taxon>
        <taxon>Lasiosphaeris</taxon>
    </lineage>
</organism>
<feature type="compositionally biased region" description="Polar residues" evidence="1">
    <location>
        <begin position="1451"/>
        <end position="1469"/>
    </location>
</feature>
<dbReference type="EMBL" id="JAUKUA010000001">
    <property type="protein sequence ID" value="KAK0731710.1"/>
    <property type="molecule type" value="Genomic_DNA"/>
</dbReference>
<feature type="compositionally biased region" description="Polar residues" evidence="1">
    <location>
        <begin position="2578"/>
        <end position="2593"/>
    </location>
</feature>
<comment type="caution">
    <text evidence="2">The sequence shown here is derived from an EMBL/GenBank/DDBJ whole genome shotgun (WGS) entry which is preliminary data.</text>
</comment>
<proteinExistence type="predicted"/>
<feature type="compositionally biased region" description="Low complexity" evidence="1">
    <location>
        <begin position="1535"/>
        <end position="1546"/>
    </location>
</feature>
<feature type="region of interest" description="Disordered" evidence="1">
    <location>
        <begin position="2060"/>
        <end position="2121"/>
    </location>
</feature>
<feature type="compositionally biased region" description="Low complexity" evidence="1">
    <location>
        <begin position="206"/>
        <end position="217"/>
    </location>
</feature>
<feature type="compositionally biased region" description="Basic residues" evidence="1">
    <location>
        <begin position="170"/>
        <end position="179"/>
    </location>
</feature>
<feature type="compositionally biased region" description="Basic and acidic residues" evidence="1">
    <location>
        <begin position="2463"/>
        <end position="2472"/>
    </location>
</feature>
<feature type="compositionally biased region" description="Basic residues" evidence="1">
    <location>
        <begin position="1848"/>
        <end position="1859"/>
    </location>
</feature>
<feature type="compositionally biased region" description="Acidic residues" evidence="1">
    <location>
        <begin position="1559"/>
        <end position="1577"/>
    </location>
</feature>
<feature type="region of interest" description="Disordered" evidence="1">
    <location>
        <begin position="1393"/>
        <end position="1731"/>
    </location>
</feature>
<feature type="region of interest" description="Disordered" evidence="1">
    <location>
        <begin position="1"/>
        <end position="59"/>
    </location>
</feature>
<feature type="non-terminal residue" evidence="2">
    <location>
        <position position="3181"/>
    </location>
</feature>
<feature type="compositionally biased region" description="Basic residues" evidence="1">
    <location>
        <begin position="651"/>
        <end position="664"/>
    </location>
</feature>
<feature type="region of interest" description="Disordered" evidence="1">
    <location>
        <begin position="731"/>
        <end position="750"/>
    </location>
</feature>
<feature type="compositionally biased region" description="Basic residues" evidence="1">
    <location>
        <begin position="377"/>
        <end position="388"/>
    </location>
</feature>
<feature type="region of interest" description="Disordered" evidence="1">
    <location>
        <begin position="2775"/>
        <end position="2863"/>
    </location>
</feature>
<gene>
    <name evidence="2" type="ORF">B0H67DRAFT_565692</name>
</gene>
<sequence>MSPPEQGSGTSTPYSIRKSAKKDKTKKKKATPKAETESDPWPTASPERSSTFSLNQLPEIPFESREIERLLIQLSTVEEETEPATESELSLVSPAKNGESELARLLKKRRSTLSDSSSSLVQAFSEDGGRSVATTEFGGFGDDFDSEGHVHSLRNRKAAKDKTTKDKSSKDKKKSKRKNSLLDEPWPSSEVSAAEDSAATPKARKSAGAEARSRSGSPTEKSSQAANVAKLAAAATSMSKGLPTARVSGPLPVVPESVETQDPPKPETEDVQTPTRATEVVATASPQVEDPQVVAVSDPESSVEPQQVDIPRSLSPRPTDVSEPVQLGVEDNVSSSLPTDEPVTLAPSDAQAQDPEPASQQEPEPTPEDEADMFLVKKGKKEKKKKRGSVAQDSNSEQPESAEPAVDKLVDVSAEANFAPAEQATVEVADEPVFDATPAKKGKKDKKGKKTKKGEQSSAIVDDAPIPTEEPSVLQTPIEEPVPAAKPVEAPVAEKVARTEEPEMPAESETAPEVRPDSIVIPEPTVVEEPAVVQEATPAEEEPAKPADVEATRDIDQQDSSLPQEDVEEFPLTNNKAKKDKKKKKGAMKSESESPSGIATPLFGEPSTTIPAKTKEPETAADEAEAIPQDDVAQNEPFAQETEEPPSATAKKTKKDKKGKKGKASKVIEVEQEPAASTSSPVEESTLAVEELATMPAAEETIVILVTEEATPAREEPSVSDDPILESEHLVSGPVQLDSQTPSLSSEVEPSFEVLSATEAVLPSEVVPSTKFAPASEEAQSAFAPEAQLEAEPEAEVADNLFGIPAKKSKKKEKKKTGKNVDSEADSGAATSAVEEPAIAMEEPIASLERYIESSPQPPAEELPVAIEELNPKPEAQPDEPSDLPVAKGTKDKKKKAKIQDWRAGAGELTPVEEQSTAAVEDVSPLPDESTATAKREAEPSTVLEPIPVEETITEETKPEPEPEEQPDESWGPPTKKDKKKEKRKNKKGKTQDFETDASVTETPVPEAEPSITVGECSLPVEHELDISPPASVEEPPYAPVEEPSATLVDDPSATPADESSPTPVEEPASAVVEEISPAATGKTQPEPEVSQEDQHDDNWSATPAKKSKKGKKHKGKAVESEPAPSSSAAEEPSIVVEEPSPQVFDHPTPVPETLQEEQAEENWGLPAKKGKKDKKGRKGKSKLVDSEAASGSVTPAIEDPSRSTQDDEEASTEDPVVLENTRDLPTDVAQPDDNDQPAGQPETSDAPGKRSKKGKKAKKGKDSNVVESEPATDSMAPPQEEPAISEAQESAPATVEELPVIVPDPSDVPELPQPAVTERLESGAVTSLTVEEQPAESAAAAEETGVSPVAIDGQLSVQPSEEIQGSIVGPILIGTDLPVISRPASPRVETFTRTAFEDTPVTIPPEPGTDPPGISELSTPNPILIEEPAVADDNWPATGIQESIPEILEGNQQEPEMTSKNLPETAQSYEPEAQPEDSWDTPVKAKKGKKAKKSKGSKVFEPEPKPEVEPSRTATPHPEADSNLPLDLAEPIVTTPTPELETTLPATKIEPSVVLTEEPAEEPVADVNQDEPEEEPAPQPAQKLKKDKKRKGSSQVDFDSAPEPQAPTASQDDTESATPVAAFEPSVVLDELPAAEPLAANDNVQEDGEWGVPTKKGKIEKKRKASKQVGFGSAAPEENINAPISGDIPEDTGERSLEVGEPEAGDTWPVSEKRVKKGKKQPLDSGLATATPTVAEVAPVVPEFDPTETFAIPEPIAPEPSDHIEADVDGDASAGHIVVEDAPQDEEFPEFGTKKPKKEKKKKGRKIDPELPSGVETSETQPETSFDTRPVIEKGPENDESAGLVTKKSKKDKKKRKSSAFAFGDETPAPEQPAPLDEKTFEVPESTREFTSGPEHLEYDIPSTTGQHSKDVVKSTGPHDILSGGDYFQHKIGAELGESFELHPGVGITPIGLGLITNPPVLYPSDAPSPKLLTSVYSPVAELTEEAARPLVSIEAVEAALAAQSEVSNKGQLIHHVPHDPPFDYEEHRKKVKTRELDNTEVAEPIISAREVAASFLERDSQEVHSHAGKTPEHESWALPDEQMPIPSDKPTQQESRDLAAEYMESREPESVPDHTWKPTTSILATPDMAAAEFMEYIAPEVILEIVKKASEEDIQNKPHEEALILKAEAVHEESRELPVFHAEPEAIPMADVEETYSKEEPAPHSRPSRKESIKVAASILEGMTSHTPNDVDPVPKDFLPIEEITTNKPAKKAVAREAAASFFERPHDSSESLQPVAKKEKGKGKGKRKGKDKAIPVEDNKVDEEEDAALAAAAGALTGGVALLASQHGGSTTTPKKKKKGKSIDKRTTKEDDMFDDPALWEGSERRPLEERSTMDVDENNFWDVPGEAEEAKPVEALDKMDVNEKGVEEVKERGVAFEEPLNIDKKDLAVKERSLAIEEPPMAIERPITPLEKSVVAEEPVVKQIEESTRGMVARDTPKEIDISEAPTSLGRSDSETIPKAVREGATPQTRRERRSRERERGRERQRSDSPEPVQRTFSFPDDIADEEAFSIRDAGADDDNQVRDVETPMITIPRVSSISDFMRSYSSLPPVQEEASSDDEPVKRQSPTPKHRSRHITRTPEVNRDRDSGFVSDSPHASRRLQAESVRDSGVHLEGANTPRQRESREEKHSSCQTPRSSLEKDIDRSPLRQSPIIGSTSTKKLGPSTPFLREPSPPPRTPEPEKLGVKKRRTAEATAATAGPALTTAGVASRATAGAVIGSAAAARYTPASIQSQKLQAQTQPTQRSLSDSASQSTTRLAGHSPKTWVEDPTARRSTSNTSLARLRTPEPPTASFRPDSPGSLRSYTGTPPLRRVDRRVSGDLRSVSLSQRDLSAKAKEDASSSTGIAAVAAGAAALGVLGAISLAGTSPANNTTPTPVANEGRVRARDMTDVYDGFGEGRMGSPRSPTRPHSMRRRQSMQVLELESRVDQLLAENRQLAEARAQAELSVTHRNASALSERDTEIESLKRMLQEANDFIERLKQTNEGLRSSTSAIAVKHHEEVRRLENANSQTNRELELARNAATQQAGLVRNRDAQIADLVAQLEASKDEIRELQQRILETTKPDDGGDFLDVHDVDYFDHRCQQLCAHVQQWVLRFSKFSDMRACRLTSEISDEKLIDRLDNAVLDGSDVDAYLT</sequence>
<feature type="compositionally biased region" description="Basic and acidic residues" evidence="1">
    <location>
        <begin position="1877"/>
        <end position="1889"/>
    </location>
</feature>
<dbReference type="PANTHER" id="PTHR40641">
    <property type="entry name" value="INVOLUCRIN REPEAT PROTEIN (AFU_ORTHOLOGUE AFUA_2G08060)"/>
    <property type="match status" value="1"/>
</dbReference>
<feature type="compositionally biased region" description="Basic residues" evidence="1">
    <location>
        <begin position="2282"/>
        <end position="2293"/>
    </location>
</feature>
<feature type="region of interest" description="Disordered" evidence="1">
    <location>
        <begin position="1751"/>
        <end position="1915"/>
    </location>
</feature>
<feature type="compositionally biased region" description="Low complexity" evidence="1">
    <location>
        <begin position="479"/>
        <end position="494"/>
    </location>
</feature>
<feature type="compositionally biased region" description="Basic and acidic residues" evidence="1">
    <location>
        <begin position="2344"/>
        <end position="2354"/>
    </location>
</feature>
<evidence type="ECO:0000313" key="3">
    <source>
        <dbReference type="Proteomes" id="UP001172102"/>
    </source>
</evidence>
<feature type="compositionally biased region" description="Low complexity" evidence="1">
    <location>
        <begin position="1064"/>
        <end position="1075"/>
    </location>
</feature>
<feature type="compositionally biased region" description="Basic residues" evidence="1">
    <location>
        <begin position="1169"/>
        <end position="1182"/>
    </location>
</feature>
<feature type="compositionally biased region" description="Polar residues" evidence="1">
    <location>
        <begin position="46"/>
        <end position="56"/>
    </location>
</feature>
<feature type="region of interest" description="Disordered" evidence="1">
    <location>
        <begin position="772"/>
        <end position="1347"/>
    </location>
</feature>
<feature type="region of interest" description="Disordered" evidence="1">
    <location>
        <begin position="421"/>
        <end position="689"/>
    </location>
</feature>
<feature type="compositionally biased region" description="Low complexity" evidence="1">
    <location>
        <begin position="1332"/>
        <end position="1344"/>
    </location>
</feature>
<feature type="region of interest" description="Disordered" evidence="1">
    <location>
        <begin position="2328"/>
        <end position="2393"/>
    </location>
</feature>
<feature type="compositionally biased region" description="Basic residues" evidence="1">
    <location>
        <begin position="18"/>
        <end position="31"/>
    </location>
</feature>
<feature type="compositionally biased region" description="Basic residues" evidence="1">
    <location>
        <begin position="1106"/>
        <end position="1116"/>
    </location>
</feature>
<feature type="compositionally biased region" description="Polar residues" evidence="1">
    <location>
        <begin position="737"/>
        <end position="748"/>
    </location>
</feature>
<feature type="compositionally biased region" description="Basic residues" evidence="1">
    <location>
        <begin position="1485"/>
        <end position="1497"/>
    </location>
</feature>
<feature type="compositionally biased region" description="Basic residues" evidence="1">
    <location>
        <begin position="1584"/>
        <end position="1593"/>
    </location>
</feature>
<feature type="compositionally biased region" description="Low complexity" evidence="1">
    <location>
        <begin position="1028"/>
        <end position="1046"/>
    </location>
</feature>
<feature type="compositionally biased region" description="Basic and acidic residues" evidence="1">
    <location>
        <begin position="2682"/>
        <end position="2691"/>
    </location>
</feature>
<feature type="compositionally biased region" description="Low complexity" evidence="1">
    <location>
        <begin position="1121"/>
        <end position="1142"/>
    </location>
</feature>
<feature type="compositionally biased region" description="Basic and acidic residues" evidence="1">
    <location>
        <begin position="542"/>
        <end position="556"/>
    </location>
</feature>
<feature type="compositionally biased region" description="Basic residues" evidence="1">
    <location>
        <begin position="1656"/>
        <end position="1667"/>
    </location>
</feature>
<feature type="compositionally biased region" description="Basic residues" evidence="1">
    <location>
        <begin position="440"/>
        <end position="452"/>
    </location>
</feature>
<dbReference type="PANTHER" id="PTHR40641:SF2">
    <property type="entry name" value="INVOLUCRIN REPEAT PROTEIN"/>
    <property type="match status" value="1"/>
</dbReference>